<protein>
    <submittedName>
        <fullName evidence="2">DNA-binding protein</fullName>
    </submittedName>
</protein>
<dbReference type="NCBIfam" id="TIGR01764">
    <property type="entry name" value="excise"/>
    <property type="match status" value="1"/>
</dbReference>
<dbReference type="GO" id="GO:0003677">
    <property type="term" value="F:DNA binding"/>
    <property type="evidence" value="ECO:0007669"/>
    <property type="project" value="UniProtKB-KW"/>
</dbReference>
<dbReference type="EMBL" id="SMZQ01000010">
    <property type="protein sequence ID" value="TDL33758.1"/>
    <property type="molecule type" value="Genomic_DNA"/>
</dbReference>
<dbReference type="RefSeq" id="WP_133351303.1">
    <property type="nucleotide sequence ID" value="NZ_SMZQ01000010.1"/>
</dbReference>
<evidence type="ECO:0000313" key="3">
    <source>
        <dbReference type="Proteomes" id="UP000294621"/>
    </source>
</evidence>
<gene>
    <name evidence="2" type="ORF">E2R57_17830</name>
</gene>
<dbReference type="Proteomes" id="UP000294621">
    <property type="component" value="Unassembled WGS sequence"/>
</dbReference>
<name>A0A4V3B0Q9_9MICC</name>
<comment type="caution">
    <text evidence="2">The sequence shown here is derived from an EMBL/GenBank/DDBJ whole genome shotgun (WGS) entry which is preliminary data.</text>
</comment>
<dbReference type="InterPro" id="IPR041657">
    <property type="entry name" value="HTH_17"/>
</dbReference>
<evidence type="ECO:0000259" key="1">
    <source>
        <dbReference type="Pfam" id="PF12728"/>
    </source>
</evidence>
<evidence type="ECO:0000313" key="2">
    <source>
        <dbReference type="EMBL" id="TDL33758.1"/>
    </source>
</evidence>
<reference evidence="2 3" key="1">
    <citation type="submission" date="2019-03" db="EMBL/GenBank/DDBJ databases">
        <title>Genome Sequencing and Assembly of Various Microbes Isolated from Partially Reclaimed Soil and Acid Mine Drainage (AMD) Site.</title>
        <authorList>
            <person name="Steinbock B."/>
            <person name="Bechtold R."/>
            <person name="Sevigny J.L."/>
            <person name="Thomas D."/>
            <person name="Cuthill L.R."/>
            <person name="Aveiro Johannsen E.J."/>
            <person name="Thomas K."/>
            <person name="Ghosh A."/>
        </authorList>
    </citation>
    <scope>NUCLEOTIDE SEQUENCE [LARGE SCALE GENOMIC DNA]</scope>
    <source>
        <strain evidence="2 3">S-A1</strain>
    </source>
</reference>
<dbReference type="OrthoDB" id="5524782at2"/>
<proteinExistence type="predicted"/>
<dbReference type="InterPro" id="IPR010093">
    <property type="entry name" value="SinI_DNA-bd"/>
</dbReference>
<organism evidence="2 3">
    <name type="scientific">Arthrobacter nitrophenolicus</name>
    <dbReference type="NCBI Taxonomy" id="683150"/>
    <lineage>
        <taxon>Bacteria</taxon>
        <taxon>Bacillati</taxon>
        <taxon>Actinomycetota</taxon>
        <taxon>Actinomycetes</taxon>
        <taxon>Micrococcales</taxon>
        <taxon>Micrococcaceae</taxon>
        <taxon>Arthrobacter</taxon>
    </lineage>
</organism>
<accession>A0A4V3B0Q9</accession>
<dbReference type="Pfam" id="PF12728">
    <property type="entry name" value="HTH_17"/>
    <property type="match status" value="1"/>
</dbReference>
<keyword evidence="2" id="KW-0238">DNA-binding</keyword>
<sequence>MPTPKKPASRFMTVEQVAEELSVGLPQIRALLKSGELRGLQIGARGLWRVGMQDFEDYIAEAYRRTAERVEAGILEDPAAEPIEKG</sequence>
<dbReference type="AlphaFoldDB" id="A0A4V3B0Q9"/>
<feature type="domain" description="Helix-turn-helix" evidence="1">
    <location>
        <begin position="11"/>
        <end position="61"/>
    </location>
</feature>